<keyword evidence="4" id="KW-0804">Transcription</keyword>
<sequence length="112" mass="12523">MSSLWELGSGTVSEVREHLGDPLAYTTVLTVLRNLEAKHFVRHEEEGRAHRYFPLVERRTAQRNALSRLMASLFAGSPSALIAQLVDEHGVSADELQQLARKLKARPEDDAC</sequence>
<keyword evidence="6" id="KW-1185">Reference proteome</keyword>
<evidence type="ECO:0000256" key="2">
    <source>
        <dbReference type="ARBA" id="ARBA00023015"/>
    </source>
</evidence>
<dbReference type="InterPro" id="IPR036390">
    <property type="entry name" value="WH_DNA-bd_sf"/>
</dbReference>
<dbReference type="PIRSF" id="PIRSF019455">
    <property type="entry name" value="CopR_AtkY"/>
    <property type="match status" value="1"/>
</dbReference>
<dbReference type="Proteomes" id="UP000500938">
    <property type="component" value="Chromosome"/>
</dbReference>
<keyword evidence="2" id="KW-0805">Transcription regulation</keyword>
<dbReference type="InterPro" id="IPR005650">
    <property type="entry name" value="BlaI_family"/>
</dbReference>
<dbReference type="GO" id="GO:0045892">
    <property type="term" value="P:negative regulation of DNA-templated transcription"/>
    <property type="evidence" value="ECO:0007669"/>
    <property type="project" value="InterPro"/>
</dbReference>
<evidence type="ECO:0000256" key="1">
    <source>
        <dbReference type="ARBA" id="ARBA00011046"/>
    </source>
</evidence>
<dbReference type="SUPFAM" id="SSF46785">
    <property type="entry name" value="Winged helix' DNA-binding domain"/>
    <property type="match status" value="1"/>
</dbReference>
<dbReference type="KEGG" id="ggr:HKW67_19225"/>
<dbReference type="GO" id="GO:0003677">
    <property type="term" value="F:DNA binding"/>
    <property type="evidence" value="ECO:0007669"/>
    <property type="project" value="UniProtKB-KW"/>
</dbReference>
<reference evidence="5 6" key="1">
    <citation type="submission" date="2020-05" db="EMBL/GenBank/DDBJ databases">
        <title>Complete genome sequence of Gemmatimonas greenlandica TET16.</title>
        <authorList>
            <person name="Zeng Y."/>
        </authorList>
    </citation>
    <scope>NUCLEOTIDE SEQUENCE [LARGE SCALE GENOMIC DNA]</scope>
    <source>
        <strain evidence="5 6">TET16</strain>
    </source>
</reference>
<name>A0A6M4J1B8_9BACT</name>
<dbReference type="EMBL" id="CP053085">
    <property type="protein sequence ID" value="QJR38321.1"/>
    <property type="molecule type" value="Genomic_DNA"/>
</dbReference>
<keyword evidence="3" id="KW-0238">DNA-binding</keyword>
<dbReference type="Pfam" id="PF03965">
    <property type="entry name" value="Penicillinase_R"/>
    <property type="match status" value="1"/>
</dbReference>
<evidence type="ECO:0000256" key="4">
    <source>
        <dbReference type="ARBA" id="ARBA00023163"/>
    </source>
</evidence>
<evidence type="ECO:0000313" key="6">
    <source>
        <dbReference type="Proteomes" id="UP000500938"/>
    </source>
</evidence>
<organism evidence="5 6">
    <name type="scientific">Gemmatimonas groenlandica</name>
    <dbReference type="NCBI Taxonomy" id="2732249"/>
    <lineage>
        <taxon>Bacteria</taxon>
        <taxon>Pseudomonadati</taxon>
        <taxon>Gemmatimonadota</taxon>
        <taxon>Gemmatimonadia</taxon>
        <taxon>Gemmatimonadales</taxon>
        <taxon>Gemmatimonadaceae</taxon>
        <taxon>Gemmatimonas</taxon>
    </lineage>
</organism>
<evidence type="ECO:0000256" key="3">
    <source>
        <dbReference type="ARBA" id="ARBA00023125"/>
    </source>
</evidence>
<accession>A0A6M4J1B8</accession>
<gene>
    <name evidence="5" type="ORF">HKW67_19225</name>
</gene>
<dbReference type="InterPro" id="IPR036388">
    <property type="entry name" value="WH-like_DNA-bd_sf"/>
</dbReference>
<proteinExistence type="inferred from homology"/>
<protein>
    <submittedName>
        <fullName evidence="5">BlaI/MecI/CopY family transcriptional regulator</fullName>
    </submittedName>
</protein>
<comment type="similarity">
    <text evidence="1">Belongs to the BlaI transcriptional regulatory family.</text>
</comment>
<dbReference type="AlphaFoldDB" id="A0A6M4J1B8"/>
<evidence type="ECO:0000313" key="5">
    <source>
        <dbReference type="EMBL" id="QJR38321.1"/>
    </source>
</evidence>
<dbReference type="Gene3D" id="1.10.10.10">
    <property type="entry name" value="Winged helix-like DNA-binding domain superfamily/Winged helix DNA-binding domain"/>
    <property type="match status" value="1"/>
</dbReference>